<reference evidence="1" key="1">
    <citation type="submission" date="2016-01" db="EMBL/GenBank/DDBJ databases">
        <authorList>
            <person name="Peeters C."/>
        </authorList>
    </citation>
    <scope>NUCLEOTIDE SEQUENCE</scope>
    <source>
        <strain evidence="1">LMG 29320</strain>
    </source>
</reference>
<sequence>MSFAERAQLLCWRTCGLLLNRYKSGEWPSLAYRIRAVHRWLDAHDRWADWKERAKLALCATELAERNVSLLQTGAGRWEMDVIVAYGAIDYNRPGLRNLYIQCEAAVVPKAWPAAG</sequence>
<gene>
    <name evidence="1" type="ORF">AWB77_04333</name>
</gene>
<protein>
    <submittedName>
        <fullName evidence="1">Uncharacterized protein</fullName>
    </submittedName>
</protein>
<name>A0A158CNL0_9BURK</name>
<dbReference type="AlphaFoldDB" id="A0A158CNL0"/>
<proteinExistence type="predicted"/>
<dbReference type="Proteomes" id="UP000054903">
    <property type="component" value="Unassembled WGS sequence"/>
</dbReference>
<keyword evidence="2" id="KW-1185">Reference proteome</keyword>
<dbReference type="EMBL" id="FCNX02000011">
    <property type="protein sequence ID" value="SAK83849.1"/>
    <property type="molecule type" value="Genomic_DNA"/>
</dbReference>
<accession>A0A158CNL0</accession>
<comment type="caution">
    <text evidence="1">The sequence shown here is derived from an EMBL/GenBank/DDBJ whole genome shotgun (WGS) entry which is preliminary data.</text>
</comment>
<organism evidence="1 2">
    <name type="scientific">Caballeronia fortuita</name>
    <dbReference type="NCBI Taxonomy" id="1777138"/>
    <lineage>
        <taxon>Bacteria</taxon>
        <taxon>Pseudomonadati</taxon>
        <taxon>Pseudomonadota</taxon>
        <taxon>Betaproteobacteria</taxon>
        <taxon>Burkholderiales</taxon>
        <taxon>Burkholderiaceae</taxon>
        <taxon>Caballeronia</taxon>
    </lineage>
</organism>
<evidence type="ECO:0000313" key="2">
    <source>
        <dbReference type="Proteomes" id="UP000054903"/>
    </source>
</evidence>
<evidence type="ECO:0000313" key="1">
    <source>
        <dbReference type="EMBL" id="SAK83849.1"/>
    </source>
</evidence>